<keyword evidence="3" id="KW-1185">Reference proteome</keyword>
<sequence length="271" mass="27488">MVDGLPFVPSGTTLPPVPHLVVVLLATAAVVAALRRRRPAVTDRHVLALAPWMALGSAAHVLYVVDALPPLLAPLAGSPTVYLTVGSLAGAAWLASAEVLPKRVPTGLAVTGAALLVPVVALALATAVSTDGAFWSGISLVATVPIAAGAWVGLTRLRPEVRITGGVGALAVFGHALDGISTAIGTTQLGFGERTPVSRILLELGGLPSVPVLGEGWLFLLVKLAVASLVVWLFAAYVRETPSEGYLLLGFVAAVGLGPAAHNLLLFAVAA</sequence>
<feature type="transmembrane region" description="Helical" evidence="1">
    <location>
        <begin position="16"/>
        <end position="34"/>
    </location>
</feature>
<keyword evidence="1" id="KW-1133">Transmembrane helix</keyword>
<protein>
    <submittedName>
        <fullName evidence="2">DUF63 family protein</fullName>
    </submittedName>
</protein>
<organism evidence="2 3">
    <name type="scientific">Halorubrum trueperi</name>
    <dbReference type="NCBI Taxonomy" id="2004704"/>
    <lineage>
        <taxon>Archaea</taxon>
        <taxon>Methanobacteriati</taxon>
        <taxon>Methanobacteriota</taxon>
        <taxon>Stenosarchaea group</taxon>
        <taxon>Halobacteria</taxon>
        <taxon>Halobacteriales</taxon>
        <taxon>Haloferacaceae</taxon>
        <taxon>Halorubrum</taxon>
    </lineage>
</organism>
<proteinExistence type="predicted"/>
<dbReference type="PANTHER" id="PTHR40700:SF1">
    <property type="entry name" value="DUF63 DOMAIN-CONTAINING PROTEIN"/>
    <property type="match status" value="1"/>
</dbReference>
<feature type="transmembrane region" description="Helical" evidence="1">
    <location>
        <begin position="134"/>
        <end position="154"/>
    </location>
</feature>
<evidence type="ECO:0000313" key="2">
    <source>
        <dbReference type="EMBL" id="MFC6890768.1"/>
    </source>
</evidence>
<feature type="transmembrane region" description="Helical" evidence="1">
    <location>
        <begin position="46"/>
        <end position="65"/>
    </location>
</feature>
<feature type="transmembrane region" description="Helical" evidence="1">
    <location>
        <begin position="245"/>
        <end position="270"/>
    </location>
</feature>
<comment type="caution">
    <text evidence="2">The sequence shown here is derived from an EMBL/GenBank/DDBJ whole genome shotgun (WGS) entry which is preliminary data.</text>
</comment>
<dbReference type="Pfam" id="PF01889">
    <property type="entry name" value="DUF63"/>
    <property type="match status" value="1"/>
</dbReference>
<dbReference type="EMBL" id="JBHSXI010000025">
    <property type="protein sequence ID" value="MFC6890768.1"/>
    <property type="molecule type" value="Genomic_DNA"/>
</dbReference>
<dbReference type="InterPro" id="IPR002749">
    <property type="entry name" value="DUF63"/>
</dbReference>
<feature type="transmembrane region" description="Helical" evidence="1">
    <location>
        <begin position="107"/>
        <end position="128"/>
    </location>
</feature>
<keyword evidence="1" id="KW-0812">Transmembrane</keyword>
<gene>
    <name evidence="2" type="ORF">ACFQEY_17410</name>
</gene>
<dbReference type="PANTHER" id="PTHR40700">
    <property type="entry name" value="HYPOTHETICAL MEMBRANE PROTEIN, CONSERVED, DUF63 FAMILY"/>
    <property type="match status" value="1"/>
</dbReference>
<dbReference type="Proteomes" id="UP001596333">
    <property type="component" value="Unassembled WGS sequence"/>
</dbReference>
<reference evidence="2 3" key="1">
    <citation type="journal article" date="2019" name="Int. J. Syst. Evol. Microbiol.">
        <title>The Global Catalogue of Microorganisms (GCM) 10K type strain sequencing project: providing services to taxonomists for standard genome sequencing and annotation.</title>
        <authorList>
            <consortium name="The Broad Institute Genomics Platform"/>
            <consortium name="The Broad Institute Genome Sequencing Center for Infectious Disease"/>
            <person name="Wu L."/>
            <person name="Ma J."/>
        </authorList>
    </citation>
    <scope>NUCLEOTIDE SEQUENCE [LARGE SCALE GENOMIC DNA]</scope>
    <source>
        <strain evidence="2 3">Y73</strain>
    </source>
</reference>
<feature type="transmembrane region" description="Helical" evidence="1">
    <location>
        <begin position="217"/>
        <end position="238"/>
    </location>
</feature>
<name>A0ABD5UNI1_9EURY</name>
<keyword evidence="1" id="KW-0472">Membrane</keyword>
<accession>A0ABD5UNI1</accession>
<feature type="transmembrane region" description="Helical" evidence="1">
    <location>
        <begin position="71"/>
        <end position="95"/>
    </location>
</feature>
<evidence type="ECO:0000256" key="1">
    <source>
        <dbReference type="SAM" id="Phobius"/>
    </source>
</evidence>
<feature type="transmembrane region" description="Helical" evidence="1">
    <location>
        <begin position="166"/>
        <end position="191"/>
    </location>
</feature>
<dbReference type="AlphaFoldDB" id="A0ABD5UNI1"/>
<dbReference type="RefSeq" id="WP_379771197.1">
    <property type="nucleotide sequence ID" value="NZ_JBHSXI010000025.1"/>
</dbReference>
<evidence type="ECO:0000313" key="3">
    <source>
        <dbReference type="Proteomes" id="UP001596333"/>
    </source>
</evidence>